<dbReference type="KEGG" id="ton:TON_1723"/>
<evidence type="ECO:0000313" key="1">
    <source>
        <dbReference type="EMBL" id="ACJ17213.1"/>
    </source>
</evidence>
<gene>
    <name evidence="1" type="ordered locus">TON_1723</name>
</gene>
<dbReference type="HOGENOM" id="CLU_219596_0_0_2"/>
<dbReference type="EMBL" id="CP000855">
    <property type="protein sequence ID" value="ACJ17213.1"/>
    <property type="molecule type" value="Genomic_DNA"/>
</dbReference>
<dbReference type="eggNOG" id="arCOG10094">
    <property type="taxonomic scope" value="Archaea"/>
</dbReference>
<keyword evidence="2" id="KW-1185">Reference proteome</keyword>
<proteinExistence type="predicted"/>
<evidence type="ECO:0000313" key="2">
    <source>
        <dbReference type="Proteomes" id="UP000002727"/>
    </source>
</evidence>
<dbReference type="Proteomes" id="UP000002727">
    <property type="component" value="Chromosome"/>
</dbReference>
<organism evidence="1 2">
    <name type="scientific">Thermococcus onnurineus (strain NA1)</name>
    <dbReference type="NCBI Taxonomy" id="523850"/>
    <lineage>
        <taxon>Archaea</taxon>
        <taxon>Methanobacteriati</taxon>
        <taxon>Methanobacteriota</taxon>
        <taxon>Thermococci</taxon>
        <taxon>Thermococcales</taxon>
        <taxon>Thermococcaceae</taxon>
        <taxon>Thermococcus</taxon>
    </lineage>
</organism>
<sequence length="39" mass="5176">MFESLKKIYWKWRSRCPFVRKLEEWRMKRKANKFEVKRR</sequence>
<dbReference type="AlphaFoldDB" id="B6YUY5"/>
<dbReference type="PATRIC" id="fig|523850.10.peg.1737"/>
<name>B6YUY5_THEON</name>
<accession>B6YUY5</accession>
<protein>
    <submittedName>
        <fullName evidence="1">Uncharacterized protein</fullName>
    </submittedName>
</protein>
<reference evidence="1 2" key="1">
    <citation type="journal article" date="2008" name="J. Bacteriol.">
        <title>The complete genome sequence of Thermococcus onnurineus NA1 reveals a mixed heterotrophic and carboxydotrophic metabolism.</title>
        <authorList>
            <person name="Lee H.S."/>
            <person name="Kang S.G."/>
            <person name="Bae S.S."/>
            <person name="Lim J.K."/>
            <person name="Cho Y."/>
            <person name="Kim Y.J."/>
            <person name="Jeon J.H."/>
            <person name="Cha S.S."/>
            <person name="Kwon K.K."/>
            <person name="Kim H.T."/>
            <person name="Park C.J."/>
            <person name="Lee H.W."/>
            <person name="Kim S.I."/>
            <person name="Chun J."/>
            <person name="Colwell R.R."/>
            <person name="Kim S.J."/>
            <person name="Lee J.H."/>
        </authorList>
    </citation>
    <scope>NUCLEOTIDE SEQUENCE [LARGE SCALE GENOMIC DNA]</scope>
    <source>
        <strain evidence="1 2">NA1</strain>
    </source>
</reference>